<dbReference type="EMBL" id="NIDE01000004">
    <property type="protein sequence ID" value="OWK43286.1"/>
    <property type="molecule type" value="Genomic_DNA"/>
</dbReference>
<dbReference type="AlphaFoldDB" id="A0A225DZU5"/>
<organism evidence="1 2">
    <name type="scientific">Fimbriiglobus ruber</name>
    <dbReference type="NCBI Taxonomy" id="1908690"/>
    <lineage>
        <taxon>Bacteria</taxon>
        <taxon>Pseudomonadati</taxon>
        <taxon>Planctomycetota</taxon>
        <taxon>Planctomycetia</taxon>
        <taxon>Gemmatales</taxon>
        <taxon>Gemmataceae</taxon>
        <taxon>Fimbriiglobus</taxon>
    </lineage>
</organism>
<evidence type="ECO:0000313" key="1">
    <source>
        <dbReference type="EMBL" id="OWK43286.1"/>
    </source>
</evidence>
<name>A0A225DZU5_9BACT</name>
<dbReference type="Gene3D" id="3.40.50.1010">
    <property type="entry name" value="5'-nuclease"/>
    <property type="match status" value="1"/>
</dbReference>
<evidence type="ECO:0000313" key="2">
    <source>
        <dbReference type="Proteomes" id="UP000214646"/>
    </source>
</evidence>
<gene>
    <name evidence="1" type="ORF">FRUB_02885</name>
</gene>
<dbReference type="SUPFAM" id="SSF88723">
    <property type="entry name" value="PIN domain-like"/>
    <property type="match status" value="1"/>
</dbReference>
<reference evidence="2" key="1">
    <citation type="submission" date="2017-06" db="EMBL/GenBank/DDBJ databases">
        <title>Genome analysis of Fimbriiglobus ruber SP5, the first member of the order Planctomycetales with confirmed chitinolytic capability.</title>
        <authorList>
            <person name="Ravin N.V."/>
            <person name="Rakitin A.L."/>
            <person name="Ivanova A.A."/>
            <person name="Beletsky A.V."/>
            <person name="Kulichevskaya I.S."/>
            <person name="Mardanov A.V."/>
            <person name="Dedysh S.N."/>
        </authorList>
    </citation>
    <scope>NUCLEOTIDE SEQUENCE [LARGE SCALE GENOMIC DNA]</scope>
    <source>
        <strain evidence="2">SP5</strain>
    </source>
</reference>
<dbReference type="Proteomes" id="UP000214646">
    <property type="component" value="Unassembled WGS sequence"/>
</dbReference>
<dbReference type="CDD" id="cd09881">
    <property type="entry name" value="PIN_VapC4-5_FitB-like"/>
    <property type="match status" value="1"/>
</dbReference>
<protein>
    <recommendedName>
        <fullName evidence="3">PIN domain-containing protein</fullName>
    </recommendedName>
</protein>
<accession>A0A225DZU5</accession>
<comment type="caution">
    <text evidence="1">The sequence shown here is derived from an EMBL/GenBank/DDBJ whole genome shotgun (WGS) entry which is preliminary data.</text>
</comment>
<sequence length="78" mass="8605">MRLRQAIDVWKLWLVDTSAAFEYGRIAFELKTIGRPMGQNDIMIAAIALSLGNATVVTMDTDLAAIPGLRVENWAEAI</sequence>
<dbReference type="InterPro" id="IPR029060">
    <property type="entry name" value="PIN-like_dom_sf"/>
</dbReference>
<proteinExistence type="predicted"/>
<evidence type="ECO:0008006" key="3">
    <source>
        <dbReference type="Google" id="ProtNLM"/>
    </source>
</evidence>
<keyword evidence="2" id="KW-1185">Reference proteome</keyword>